<dbReference type="OrthoDB" id="9157310at2"/>
<name>A0A562RZ94_9BACT</name>
<reference evidence="2 3" key="1">
    <citation type="submission" date="2019-07" db="EMBL/GenBank/DDBJ databases">
        <title>Genome sequencing of 100 strains of the haloalkaliphilic chemolithoautotrophic sulfur-oxidizing bacterium Thioalkalivibrio.</title>
        <authorList>
            <person name="Muyzer G."/>
        </authorList>
    </citation>
    <scope>NUCLEOTIDE SEQUENCE [LARGE SCALE GENOMIC DNA]</scope>
    <source>
        <strain evidence="2 3">ASO4-4</strain>
    </source>
</reference>
<accession>A0A562RZ94</accession>
<keyword evidence="1" id="KW-0812">Transmembrane</keyword>
<keyword evidence="1" id="KW-0472">Membrane</keyword>
<dbReference type="AlphaFoldDB" id="A0A562RZ94"/>
<feature type="transmembrane region" description="Helical" evidence="1">
    <location>
        <begin position="15"/>
        <end position="33"/>
    </location>
</feature>
<keyword evidence="3" id="KW-1185">Reference proteome</keyword>
<feature type="transmembrane region" description="Helical" evidence="1">
    <location>
        <begin position="100"/>
        <end position="131"/>
    </location>
</feature>
<protein>
    <submittedName>
        <fullName evidence="2">Uncharacterized protein</fullName>
    </submittedName>
</protein>
<dbReference type="EMBL" id="VLLC01000006">
    <property type="protein sequence ID" value="TWI74193.1"/>
    <property type="molecule type" value="Genomic_DNA"/>
</dbReference>
<feature type="transmembrane region" description="Helical" evidence="1">
    <location>
        <begin position="143"/>
        <end position="162"/>
    </location>
</feature>
<feature type="transmembrane region" description="Helical" evidence="1">
    <location>
        <begin position="62"/>
        <end position="79"/>
    </location>
</feature>
<comment type="caution">
    <text evidence="2">The sequence shown here is derived from an EMBL/GenBank/DDBJ whole genome shotgun (WGS) entry which is preliminary data.</text>
</comment>
<feature type="transmembrane region" description="Helical" evidence="1">
    <location>
        <begin position="191"/>
        <end position="211"/>
    </location>
</feature>
<organism evidence="2 3">
    <name type="scientific">Desulfobotulus alkaliphilus</name>
    <dbReference type="NCBI Taxonomy" id="622671"/>
    <lineage>
        <taxon>Bacteria</taxon>
        <taxon>Pseudomonadati</taxon>
        <taxon>Thermodesulfobacteriota</taxon>
        <taxon>Desulfobacteria</taxon>
        <taxon>Desulfobacterales</taxon>
        <taxon>Desulfobacteraceae</taxon>
        <taxon>Desulfobotulus</taxon>
    </lineage>
</organism>
<gene>
    <name evidence="2" type="ORF">LZ24_01133</name>
</gene>
<sequence>MWQSLFMKEWLKLRWYFTAAFLVHLGAALKILLDIRQIILMEHGEMVWYQAIHLHTLFYGPLRYLPLITGLVLAAAQFMPEVSGRRMRISLHLPMDQNRMLFLCLLAGLFHLGVLAVLDLLLTAAILLWYFPHELALASLPTLLPWINAGFIAYLGAVHLLLEPSWPRRVFYALVFTALSSLHFAGSGYGWLTPALPFFLLLSPLALLGVLDTGRRFRQGGVS</sequence>
<evidence type="ECO:0000313" key="3">
    <source>
        <dbReference type="Proteomes" id="UP000318307"/>
    </source>
</evidence>
<evidence type="ECO:0000313" key="2">
    <source>
        <dbReference type="EMBL" id="TWI74193.1"/>
    </source>
</evidence>
<proteinExistence type="predicted"/>
<keyword evidence="1" id="KW-1133">Transmembrane helix</keyword>
<dbReference type="RefSeq" id="WP_144683222.1">
    <property type="nucleotide sequence ID" value="NZ_VLLC01000006.1"/>
</dbReference>
<evidence type="ECO:0000256" key="1">
    <source>
        <dbReference type="SAM" id="Phobius"/>
    </source>
</evidence>
<dbReference type="Proteomes" id="UP000318307">
    <property type="component" value="Unassembled WGS sequence"/>
</dbReference>